<dbReference type="CDD" id="cd22249">
    <property type="entry name" value="UDM1_RNF168_RNF169-like"/>
    <property type="match status" value="1"/>
</dbReference>
<dbReference type="PROSITE" id="PS00022">
    <property type="entry name" value="EGF_1"/>
    <property type="match status" value="1"/>
</dbReference>
<feature type="domain" description="EGF-like" evidence="2">
    <location>
        <begin position="160"/>
        <end position="171"/>
    </location>
</feature>
<accession>A0ABY7FE09</accession>
<evidence type="ECO:0000259" key="2">
    <source>
        <dbReference type="PROSITE" id="PS00022"/>
    </source>
</evidence>
<name>A0ABY7FE09_MYAAR</name>
<feature type="region of interest" description="Disordered" evidence="1">
    <location>
        <begin position="190"/>
        <end position="259"/>
    </location>
</feature>
<reference evidence="3" key="1">
    <citation type="submission" date="2022-11" db="EMBL/GenBank/DDBJ databases">
        <title>Centuries of genome instability and evolution in soft-shell clam transmissible cancer (bioRxiv).</title>
        <authorList>
            <person name="Hart S.F.M."/>
            <person name="Yonemitsu M.A."/>
            <person name="Giersch R.M."/>
            <person name="Beal B.F."/>
            <person name="Arriagada G."/>
            <person name="Davis B.W."/>
            <person name="Ostrander E.A."/>
            <person name="Goff S.P."/>
            <person name="Metzger M.J."/>
        </authorList>
    </citation>
    <scope>NUCLEOTIDE SEQUENCE</scope>
    <source>
        <strain evidence="3">MELC-2E11</strain>
        <tissue evidence="3">Siphon/mantle</tissue>
    </source>
</reference>
<gene>
    <name evidence="3" type="ORF">MAR_001039</name>
</gene>
<feature type="region of interest" description="Disordered" evidence="1">
    <location>
        <begin position="503"/>
        <end position="545"/>
    </location>
</feature>
<feature type="compositionally biased region" description="Basic and acidic residues" evidence="1">
    <location>
        <begin position="436"/>
        <end position="451"/>
    </location>
</feature>
<feature type="region of interest" description="Disordered" evidence="1">
    <location>
        <begin position="380"/>
        <end position="412"/>
    </location>
</feature>
<feature type="compositionally biased region" description="Basic residues" evidence="1">
    <location>
        <begin position="380"/>
        <end position="394"/>
    </location>
</feature>
<sequence>MTQICCCCHDDGVVEENDELHAVPQGPTDLGNHNSVYDLWMSDETLNPDTENAMAVLPGITYKSRDVIEWENRSISLVKVAFYRGADEVAFIVFGAAGPTYNHSNDCINKTLCHSPDCWQDPMGNCLCHGYPCVSSCSKLPCPDHTICQPNPTNMSEHTCECLYGIQGDTCQGFARDFVRRSVHRLSGRNSQFSRRHLKEEKSSPDTQARIKNNSSNKTLGKSEQLSPDSSVVFGEANPAFQDDDSPPTPQPTPPIDRRYTEFPTRTVALQSVAPPSVSVTEIQMHEKKQGGSVFSQNKNAQRRYENVPLPPVIDAKMRRESPHVFEASERASTIGSFEKASTMSELSDATSTSGFSDYTGDGPANLPPSEMISKDMIRHHGHHRHKVRSRPRSRASTADQPKPIVAPETVEGQINYAMERSRLSISSMSSLSSEATHKSDSTQRSGEVTKSDILRARYELSHPRESAGRFAHNKGLSYQEIKRQLDADMRRREAREKKMLEEMDEDAKYEEERTKKQKMRQVESLDSGIDAEHNSADRNSDGKIQIIRARSADELNRNRGLTVNYSSKEATV</sequence>
<evidence type="ECO:0000256" key="1">
    <source>
        <dbReference type="SAM" id="MobiDB-lite"/>
    </source>
</evidence>
<proteinExistence type="predicted"/>
<protein>
    <recommendedName>
        <fullName evidence="2">EGF-like domain-containing protein</fullName>
    </recommendedName>
</protein>
<keyword evidence="4" id="KW-1185">Reference proteome</keyword>
<feature type="compositionally biased region" description="Polar residues" evidence="1">
    <location>
        <begin position="205"/>
        <end position="230"/>
    </location>
</feature>
<dbReference type="Proteomes" id="UP001164746">
    <property type="component" value="Chromosome 11"/>
</dbReference>
<feature type="compositionally biased region" description="Basic and acidic residues" evidence="1">
    <location>
        <begin position="531"/>
        <end position="542"/>
    </location>
</feature>
<feature type="region of interest" description="Disordered" evidence="1">
    <location>
        <begin position="428"/>
        <end position="451"/>
    </location>
</feature>
<evidence type="ECO:0000313" key="3">
    <source>
        <dbReference type="EMBL" id="WAR19201.1"/>
    </source>
</evidence>
<evidence type="ECO:0000313" key="4">
    <source>
        <dbReference type="Proteomes" id="UP001164746"/>
    </source>
</evidence>
<organism evidence="3 4">
    <name type="scientific">Mya arenaria</name>
    <name type="common">Soft-shell clam</name>
    <dbReference type="NCBI Taxonomy" id="6604"/>
    <lineage>
        <taxon>Eukaryota</taxon>
        <taxon>Metazoa</taxon>
        <taxon>Spiralia</taxon>
        <taxon>Lophotrochozoa</taxon>
        <taxon>Mollusca</taxon>
        <taxon>Bivalvia</taxon>
        <taxon>Autobranchia</taxon>
        <taxon>Heteroconchia</taxon>
        <taxon>Euheterodonta</taxon>
        <taxon>Imparidentia</taxon>
        <taxon>Neoheterodontei</taxon>
        <taxon>Myida</taxon>
        <taxon>Myoidea</taxon>
        <taxon>Myidae</taxon>
        <taxon>Mya</taxon>
    </lineage>
</organism>
<dbReference type="EMBL" id="CP111022">
    <property type="protein sequence ID" value="WAR19201.1"/>
    <property type="molecule type" value="Genomic_DNA"/>
</dbReference>
<dbReference type="InterPro" id="IPR000742">
    <property type="entry name" value="EGF"/>
</dbReference>